<evidence type="ECO:0000256" key="5">
    <source>
        <dbReference type="ARBA" id="ARBA00022519"/>
    </source>
</evidence>
<dbReference type="Gene3D" id="1.10.287.1490">
    <property type="match status" value="1"/>
</dbReference>
<dbReference type="PANTHER" id="PTHR30386">
    <property type="entry name" value="MEMBRANE FUSION SUBUNIT OF EMRAB-TOLC MULTIDRUG EFFLUX PUMP"/>
    <property type="match status" value="1"/>
</dbReference>
<dbReference type="GO" id="GO:0005886">
    <property type="term" value="C:plasma membrane"/>
    <property type="evidence" value="ECO:0007669"/>
    <property type="project" value="UniProtKB-SubCell"/>
</dbReference>
<keyword evidence="5 9" id="KW-0997">Cell inner membrane</keyword>
<evidence type="ECO:0000256" key="1">
    <source>
        <dbReference type="ARBA" id="ARBA00004377"/>
    </source>
</evidence>
<evidence type="ECO:0000256" key="9">
    <source>
        <dbReference type="RuleBase" id="RU365093"/>
    </source>
</evidence>
<organism evidence="13">
    <name type="scientific">Magnetospirillum gryphiswaldense</name>
    <dbReference type="NCBI Taxonomy" id="55518"/>
    <lineage>
        <taxon>Bacteria</taxon>
        <taxon>Pseudomonadati</taxon>
        <taxon>Pseudomonadota</taxon>
        <taxon>Alphaproteobacteria</taxon>
        <taxon>Rhodospirillales</taxon>
        <taxon>Rhodospirillaceae</taxon>
        <taxon>Magnetospirillum</taxon>
    </lineage>
</organism>
<comment type="similarity">
    <text evidence="2 9">Belongs to the membrane fusion protein (MFP) (TC 8.A.1) family.</text>
</comment>
<dbReference type="PANTHER" id="PTHR30386:SF27">
    <property type="entry name" value="MEMBRANE FUSION PROTEIN (MFP) FAMILY PROTEIN"/>
    <property type="match status" value="1"/>
</dbReference>
<dbReference type="EMBL" id="AM085146">
    <property type="protein sequence ID" value="CAJ30133.1"/>
    <property type="molecule type" value="Genomic_DNA"/>
</dbReference>
<keyword evidence="3 9" id="KW-0813">Transport</keyword>
<name>Q3BK96_9PROT</name>
<dbReference type="InterPro" id="IPR010129">
    <property type="entry name" value="T1SS_HlyD"/>
</dbReference>
<keyword evidence="6" id="KW-0812">Transmembrane</keyword>
<dbReference type="PRINTS" id="PR01490">
    <property type="entry name" value="RTXTOXIND"/>
</dbReference>
<dbReference type="GO" id="GO:0015031">
    <property type="term" value="P:protein transport"/>
    <property type="evidence" value="ECO:0007669"/>
    <property type="project" value="InterPro"/>
</dbReference>
<keyword evidence="8" id="KW-0472">Membrane</keyword>
<dbReference type="Pfam" id="PF25994">
    <property type="entry name" value="HH_AprE"/>
    <property type="match status" value="1"/>
</dbReference>
<evidence type="ECO:0000259" key="11">
    <source>
        <dbReference type="Pfam" id="PF25994"/>
    </source>
</evidence>
<evidence type="ECO:0000256" key="8">
    <source>
        <dbReference type="ARBA" id="ARBA00023136"/>
    </source>
</evidence>
<evidence type="ECO:0000313" key="14">
    <source>
        <dbReference type="EMBL" id="CAM78040.1"/>
    </source>
</evidence>
<dbReference type="InterPro" id="IPR058982">
    <property type="entry name" value="Beta-barrel_AprE"/>
</dbReference>
<evidence type="ECO:0000313" key="13">
    <source>
        <dbReference type="EMBL" id="CAJ30133.1"/>
    </source>
</evidence>
<gene>
    <name evidence="13" type="primary">hlyD</name>
    <name evidence="13" type="ORF">mgI508</name>
    <name evidence="14" type="ORF">MGR_4108</name>
</gene>
<evidence type="ECO:0000256" key="10">
    <source>
        <dbReference type="SAM" id="Coils"/>
    </source>
</evidence>
<feature type="coiled-coil region" evidence="10">
    <location>
        <begin position="286"/>
        <end position="335"/>
    </location>
</feature>
<dbReference type="NCBIfam" id="TIGR01843">
    <property type="entry name" value="type_I_hlyD"/>
    <property type="match status" value="1"/>
</dbReference>
<dbReference type="InterPro" id="IPR058781">
    <property type="entry name" value="HH_AprE-like"/>
</dbReference>
<dbReference type="InterPro" id="IPR050739">
    <property type="entry name" value="MFP"/>
</dbReference>
<reference evidence="14" key="2">
    <citation type="journal article" date="2007" name="J. Bacteriol.">
        <title>Comparative genome analysis of four magnetotactic bacteria reveals a complex set of group-specific genes implicated in magnetosome biomineralization and function.</title>
        <authorList>
            <person name="Richter M."/>
            <person name="Kube M."/>
            <person name="Bazylinski D.A."/>
            <person name="Lombardot T."/>
            <person name="Gloeckner F.O."/>
            <person name="Reinhardt R."/>
            <person name="Schueler D."/>
        </authorList>
    </citation>
    <scope>NUCLEOTIDE SEQUENCE</scope>
    <source>
        <strain evidence="14">MSR-1</strain>
    </source>
</reference>
<comment type="subcellular location">
    <subcellularLocation>
        <location evidence="1 9">Cell inner membrane</location>
        <topology evidence="1 9">Single-pass membrane protein</topology>
    </subcellularLocation>
</comment>
<dbReference type="EMBL" id="CU459003">
    <property type="protein sequence ID" value="CAM78040.1"/>
    <property type="molecule type" value="Genomic_DNA"/>
</dbReference>
<feature type="domain" description="AprE-like beta-barrel" evidence="12">
    <location>
        <begin position="377"/>
        <end position="435"/>
    </location>
</feature>
<dbReference type="Gene3D" id="2.40.30.170">
    <property type="match status" value="1"/>
</dbReference>
<protein>
    <recommendedName>
        <fullName evidence="9">Membrane fusion protein (MFP) family protein</fullName>
    </recommendedName>
</protein>
<accession>Q3BK96</accession>
<dbReference type="AlphaFoldDB" id="Q3BK96"/>
<keyword evidence="10" id="KW-0175">Coiled coil</keyword>
<evidence type="ECO:0000256" key="3">
    <source>
        <dbReference type="ARBA" id="ARBA00022448"/>
    </source>
</evidence>
<keyword evidence="7" id="KW-1133">Transmembrane helix</keyword>
<reference evidence="13" key="1">
    <citation type="journal article" date="2005" name="J. Bacteriol.">
        <title>A hypervariable 130-kilobase genomic region of Magnetospirillum gryphiswaldense comprises a magnetosome island which undergoes frequent rearrangements during stationary growth.</title>
        <authorList>
            <person name="Ullrich S."/>
            <person name="Kube M."/>
            <person name="Schuebbe S."/>
            <person name="Reinhardt R."/>
            <person name="Schueler D."/>
        </authorList>
    </citation>
    <scope>NUCLEOTIDE SEQUENCE</scope>
    <source>
        <strain evidence="13">MSR-1</strain>
    </source>
</reference>
<dbReference type="Pfam" id="PF26002">
    <property type="entry name" value="Beta-barrel_AprE"/>
    <property type="match status" value="1"/>
</dbReference>
<evidence type="ECO:0000256" key="6">
    <source>
        <dbReference type="ARBA" id="ARBA00022692"/>
    </source>
</evidence>
<evidence type="ECO:0000256" key="2">
    <source>
        <dbReference type="ARBA" id="ARBA00009477"/>
    </source>
</evidence>
<keyword evidence="4 9" id="KW-1003">Cell membrane</keyword>
<evidence type="ECO:0000256" key="7">
    <source>
        <dbReference type="ARBA" id="ARBA00022989"/>
    </source>
</evidence>
<evidence type="ECO:0000259" key="12">
    <source>
        <dbReference type="Pfam" id="PF26002"/>
    </source>
</evidence>
<evidence type="ECO:0000256" key="4">
    <source>
        <dbReference type="ARBA" id="ARBA00022475"/>
    </source>
</evidence>
<proteinExistence type="inferred from homology"/>
<sequence>MSLWFKNFSSKIISWLESFYIQAAALTIRVKEHAAIWREALAADRARPKLSPMNRAELAFLPAALEVAETPANPAARIVAMVLAAAFLFTIVWASLGELDIVASATGKIIPSERVKSIQPLETAIIRTIAVKEGQEVKAGDTLVVLEITGAGSDVSRLSADNVTARADVARLSALLQPDPAQALRLPTDLSPELAEMHRSLLSAALAEHKAKLAGLSAELAKRQAELTTNRTDLKRLSNVEGKIADETTRRQELATKGYGSQIDRLKVEKELAENQGQQQVLRARTAEAEAAILALQSQVNQAREEFRKDVTTKLSEARSKAASTEQDLAKAADRQKVQTLTAPVDGVVQQIEVHTIGGVVTPAQKLMTLVPKGAVLEVEAKLPNKDIGFVEEGQEAEIKIDAFPFTRYGTLPARVENVSLDAIKDEKEQDKEYTFPSHVLLLARPRRRASPGPSGRI</sequence>
<feature type="domain" description="AprE-like long alpha-helical hairpin" evidence="11">
    <location>
        <begin position="152"/>
        <end position="335"/>
    </location>
</feature>